<organism evidence="1 2">
    <name type="scientific">Streptomyces hygroscopicus</name>
    <dbReference type="NCBI Taxonomy" id="1912"/>
    <lineage>
        <taxon>Bacteria</taxon>
        <taxon>Bacillati</taxon>
        <taxon>Actinomycetota</taxon>
        <taxon>Actinomycetes</taxon>
        <taxon>Kitasatosporales</taxon>
        <taxon>Streptomycetaceae</taxon>
        <taxon>Streptomyces</taxon>
        <taxon>Streptomyces violaceusniger group</taxon>
    </lineage>
</organism>
<evidence type="ECO:0000313" key="1">
    <source>
        <dbReference type="EMBL" id="GHJ26721.1"/>
    </source>
</evidence>
<gene>
    <name evidence="1" type="ORF">TPA0910_11540</name>
</gene>
<sequence length="69" mass="7528">MHWNAQCGERVSNGRGRFAGSFTWRPDGLLRSDACWIPNCWNGSRPYGEARLDMGSRLEASGADLGGLG</sequence>
<accession>A0ABQ3TUV6</accession>
<proteinExistence type="predicted"/>
<evidence type="ECO:0000313" key="2">
    <source>
        <dbReference type="Proteomes" id="UP001054854"/>
    </source>
</evidence>
<dbReference type="EMBL" id="BNEK01000002">
    <property type="protein sequence ID" value="GHJ26721.1"/>
    <property type="molecule type" value="Genomic_DNA"/>
</dbReference>
<comment type="caution">
    <text evidence="1">The sequence shown here is derived from an EMBL/GenBank/DDBJ whole genome shotgun (WGS) entry which is preliminary data.</text>
</comment>
<reference evidence="1" key="1">
    <citation type="submission" date="2024-05" db="EMBL/GenBank/DDBJ databases">
        <title>Whole genome shotgun sequence of Streptomyces hygroscopicus NBRC 113678.</title>
        <authorList>
            <person name="Komaki H."/>
            <person name="Tamura T."/>
        </authorList>
    </citation>
    <scope>NUCLEOTIDE SEQUENCE</scope>
    <source>
        <strain evidence="1">N11-34</strain>
    </source>
</reference>
<keyword evidence="2" id="KW-1185">Reference proteome</keyword>
<name>A0ABQ3TUV6_STRHY</name>
<protein>
    <submittedName>
        <fullName evidence="1">Uncharacterized protein</fullName>
    </submittedName>
</protein>
<dbReference type="Proteomes" id="UP001054854">
    <property type="component" value="Unassembled WGS sequence"/>
</dbReference>